<dbReference type="AlphaFoldDB" id="A0A075TXN3"/>
<dbReference type="GO" id="GO:0003677">
    <property type="term" value="F:DNA binding"/>
    <property type="evidence" value="ECO:0007669"/>
    <property type="project" value="UniProtKB-KW"/>
</dbReference>
<evidence type="ECO:0000313" key="2">
    <source>
        <dbReference type="EMBL" id="AIM62405.1"/>
    </source>
</evidence>
<dbReference type="KEGG" id="wct:WS74_0153"/>
<evidence type="ECO:0000313" key="3">
    <source>
        <dbReference type="Proteomes" id="UP000029079"/>
    </source>
</evidence>
<reference evidence="2 3" key="1">
    <citation type="journal article" date="2014" name="Genome Announc.">
        <title>Complete Genome Sequences of Fish Pathogenic Weissella ceti Strains WS74 and WS105.</title>
        <authorList>
            <person name="Figueiredo H.C."/>
            <person name="Leal C.A."/>
            <person name="Dorella F.A."/>
            <person name="Carvalho A.F."/>
            <person name="Soares S.C."/>
            <person name="Pereira F.L."/>
            <person name="Azevedo V.A."/>
        </authorList>
    </citation>
    <scope>NUCLEOTIDE SEQUENCE [LARGE SCALE GENOMIC DNA]</scope>
    <source>
        <strain evidence="2 3">WS74</strain>
    </source>
</reference>
<name>A0A075TXN3_9LACO</name>
<keyword evidence="1" id="KW-0238">DNA-binding</keyword>
<dbReference type="KEGG" id="wce:WS08_0152"/>
<protein>
    <recommendedName>
        <fullName evidence="4">Integrase</fullName>
    </recommendedName>
</protein>
<organism evidence="2 3">
    <name type="scientific">Weissella ceti</name>
    <dbReference type="NCBI Taxonomy" id="759620"/>
    <lineage>
        <taxon>Bacteria</taxon>
        <taxon>Bacillati</taxon>
        <taxon>Bacillota</taxon>
        <taxon>Bacilli</taxon>
        <taxon>Lactobacillales</taxon>
        <taxon>Lactobacillaceae</taxon>
        <taxon>Weissella</taxon>
    </lineage>
</organism>
<dbReference type="Proteomes" id="UP000029079">
    <property type="component" value="Chromosome"/>
</dbReference>
<dbReference type="InterPro" id="IPR011010">
    <property type="entry name" value="DNA_brk_join_enz"/>
</dbReference>
<dbReference type="InterPro" id="IPR010998">
    <property type="entry name" value="Integrase_recombinase_N"/>
</dbReference>
<dbReference type="OrthoDB" id="9803188at2"/>
<gene>
    <name evidence="2" type="ORF">WS74_0153</name>
</gene>
<dbReference type="RefSeq" id="WP_009495532.1">
    <property type="nucleotide sequence ID" value="NZ_CP009223.1"/>
</dbReference>
<dbReference type="STRING" id="759620.WS105_0152"/>
<accession>A0A075TXN3</accession>
<reference evidence="3" key="2">
    <citation type="submission" date="2014-08" db="EMBL/GenBank/DDBJ databases">
        <title>Complete genome of Weissella ceti strain WS74 isolated from diseased rainbow trout in Brazil.</title>
        <authorList>
            <person name="Figueiredo H.C.P."/>
            <person name="Leal C.A.G."/>
            <person name="Pereira F.L."/>
            <person name="Soares S.C."/>
            <person name="Dorella F.A."/>
            <person name="Carvalho A.F."/>
            <person name="Azevedo V.A.C."/>
        </authorList>
    </citation>
    <scope>NUCLEOTIDE SEQUENCE [LARGE SCALE GENOMIC DNA]</scope>
    <source>
        <strain evidence="3">WS74</strain>
    </source>
</reference>
<evidence type="ECO:0000256" key="1">
    <source>
        <dbReference type="ARBA" id="ARBA00023125"/>
    </source>
</evidence>
<dbReference type="EMBL" id="CP009223">
    <property type="protein sequence ID" value="AIM62405.1"/>
    <property type="molecule type" value="Genomic_DNA"/>
</dbReference>
<sequence>MSITEKPNGKYKVRVFIGTDPITQKQSYKTATAGSMKEARLVEAQLALQVDNGELVPKWERQKPKEHYTFDMAYEEWFEIYKQQGYTKATVDKTEKAFALHFLKPELFGGMYFERMTNKDVQERVNKFLVSMSSSRKLLSYASKVFKYAVNSEHINCDRNPLDTIQMVKPKKATKREVRFYDEQQAQRFEQG</sequence>
<dbReference type="KEGG" id="wci:WS105_0152"/>
<dbReference type="Gene3D" id="1.10.150.130">
    <property type="match status" value="1"/>
</dbReference>
<proteinExistence type="predicted"/>
<dbReference type="SUPFAM" id="SSF56349">
    <property type="entry name" value="DNA breaking-rejoining enzymes"/>
    <property type="match status" value="1"/>
</dbReference>
<evidence type="ECO:0008006" key="4">
    <source>
        <dbReference type="Google" id="ProtNLM"/>
    </source>
</evidence>
<keyword evidence="3" id="KW-1185">Reference proteome</keyword>
<dbReference type="PATRIC" id="fig|759620.7.peg.142"/>